<evidence type="ECO:0000259" key="1">
    <source>
        <dbReference type="Pfam" id="PF14244"/>
    </source>
</evidence>
<reference evidence="2" key="2">
    <citation type="journal article" date="2024" name="Plant">
        <title>Genomic evolution and insights into agronomic trait innovations of Sesamum species.</title>
        <authorList>
            <person name="Miao H."/>
            <person name="Wang L."/>
            <person name="Qu L."/>
            <person name="Liu H."/>
            <person name="Sun Y."/>
            <person name="Le M."/>
            <person name="Wang Q."/>
            <person name="Wei S."/>
            <person name="Zheng Y."/>
            <person name="Lin W."/>
            <person name="Duan Y."/>
            <person name="Cao H."/>
            <person name="Xiong S."/>
            <person name="Wang X."/>
            <person name="Wei L."/>
            <person name="Li C."/>
            <person name="Ma Q."/>
            <person name="Ju M."/>
            <person name="Zhao R."/>
            <person name="Li G."/>
            <person name="Mu C."/>
            <person name="Tian Q."/>
            <person name="Mei H."/>
            <person name="Zhang T."/>
            <person name="Gao T."/>
            <person name="Zhang H."/>
        </authorList>
    </citation>
    <scope>NUCLEOTIDE SEQUENCE</scope>
    <source>
        <strain evidence="2">G02</strain>
    </source>
</reference>
<accession>A0AAW2JQY0</accession>
<proteinExistence type="predicted"/>
<dbReference type="AlphaFoldDB" id="A0AAW2JQY0"/>
<dbReference type="PANTHER" id="PTHR37610:SF40">
    <property type="entry name" value="OS01G0909600 PROTEIN"/>
    <property type="match status" value="1"/>
</dbReference>
<protein>
    <recommendedName>
        <fullName evidence="1">Retrotransposon Copia-like N-terminal domain-containing protein</fullName>
    </recommendedName>
</protein>
<name>A0AAW2JQY0_SESRA</name>
<dbReference type="Pfam" id="PF14244">
    <property type="entry name" value="Retrotran_gag_3"/>
    <property type="match status" value="1"/>
</dbReference>
<dbReference type="PANTHER" id="PTHR37610">
    <property type="entry name" value="CCHC-TYPE DOMAIN-CONTAINING PROTEIN"/>
    <property type="match status" value="1"/>
</dbReference>
<dbReference type="EMBL" id="JACGWJ010000032">
    <property type="protein sequence ID" value="KAL0296048.1"/>
    <property type="molecule type" value="Genomic_DNA"/>
</dbReference>
<feature type="domain" description="Retrotransposon Copia-like N-terminal" evidence="1">
    <location>
        <begin position="33"/>
        <end position="80"/>
    </location>
</feature>
<comment type="caution">
    <text evidence="2">The sequence shown here is derived from an EMBL/GenBank/DDBJ whole genome shotgun (WGS) entry which is preliminary data.</text>
</comment>
<reference evidence="2" key="1">
    <citation type="submission" date="2020-06" db="EMBL/GenBank/DDBJ databases">
        <authorList>
            <person name="Li T."/>
            <person name="Hu X."/>
            <person name="Zhang T."/>
            <person name="Song X."/>
            <person name="Zhang H."/>
            <person name="Dai N."/>
            <person name="Sheng W."/>
            <person name="Hou X."/>
            <person name="Wei L."/>
        </authorList>
    </citation>
    <scope>NUCLEOTIDE SEQUENCE</scope>
    <source>
        <strain evidence="2">G02</strain>
        <tissue evidence="2">Leaf</tissue>
    </source>
</reference>
<dbReference type="InterPro" id="IPR029472">
    <property type="entry name" value="Copia-like_N"/>
</dbReference>
<evidence type="ECO:0000313" key="2">
    <source>
        <dbReference type="EMBL" id="KAL0296048.1"/>
    </source>
</evidence>
<organism evidence="2">
    <name type="scientific">Sesamum radiatum</name>
    <name type="common">Black benniseed</name>
    <dbReference type="NCBI Taxonomy" id="300843"/>
    <lineage>
        <taxon>Eukaryota</taxon>
        <taxon>Viridiplantae</taxon>
        <taxon>Streptophyta</taxon>
        <taxon>Embryophyta</taxon>
        <taxon>Tracheophyta</taxon>
        <taxon>Spermatophyta</taxon>
        <taxon>Magnoliopsida</taxon>
        <taxon>eudicotyledons</taxon>
        <taxon>Gunneridae</taxon>
        <taxon>Pentapetalae</taxon>
        <taxon>asterids</taxon>
        <taxon>lamiids</taxon>
        <taxon>Lamiales</taxon>
        <taxon>Pedaliaceae</taxon>
        <taxon>Sesamum</taxon>
    </lineage>
</organism>
<gene>
    <name evidence="2" type="ORF">Sradi_6656900</name>
</gene>
<sequence>MVDTQAEAARVTTAMAGATEDARGTHNKKLELHGANHPRMVLASAPLIGKNYLAWSCAIQRSLSAKSKLCFIDDSLTKPAVTGPIFYRWIKVNSMVTTWILSSILKEIVGRFMYSKSARILWLDLVERYGESNGPLVYKLQRENVNSSQGNMSVEAYYTKLRELWEEFVVLMPTPQYGCGGCTLGVSKAIT</sequence>